<organism evidence="16">
    <name type="scientific">freshwater metagenome</name>
    <dbReference type="NCBI Taxonomy" id="449393"/>
    <lineage>
        <taxon>unclassified sequences</taxon>
        <taxon>metagenomes</taxon>
        <taxon>ecological metagenomes</taxon>
    </lineage>
</organism>
<name>A0A6J6SXG1_9ZZZZ</name>
<dbReference type="Pfam" id="PF00905">
    <property type="entry name" value="Transpeptidase"/>
    <property type="match status" value="1"/>
</dbReference>
<dbReference type="GO" id="GO:0071555">
    <property type="term" value="P:cell wall organization"/>
    <property type="evidence" value="ECO:0007669"/>
    <property type="project" value="UniProtKB-KW"/>
</dbReference>
<dbReference type="GO" id="GO:0004180">
    <property type="term" value="F:carboxypeptidase activity"/>
    <property type="evidence" value="ECO:0007669"/>
    <property type="project" value="UniProtKB-KW"/>
</dbReference>
<keyword evidence="8" id="KW-0511">Multifunctional enzyme</keyword>
<dbReference type="GO" id="GO:0008360">
    <property type="term" value="P:regulation of cell shape"/>
    <property type="evidence" value="ECO:0007669"/>
    <property type="project" value="UniProtKB-KW"/>
</dbReference>
<evidence type="ECO:0000256" key="13">
    <source>
        <dbReference type="SAM" id="Phobius"/>
    </source>
</evidence>
<evidence type="ECO:0000256" key="6">
    <source>
        <dbReference type="ARBA" id="ARBA00022960"/>
    </source>
</evidence>
<evidence type="ECO:0000256" key="7">
    <source>
        <dbReference type="ARBA" id="ARBA00022984"/>
    </source>
</evidence>
<dbReference type="InterPro" id="IPR050396">
    <property type="entry name" value="Glycosyltr_51/Transpeptidase"/>
</dbReference>
<dbReference type="AlphaFoldDB" id="A0A6J6SXG1"/>
<dbReference type="InterPro" id="IPR001460">
    <property type="entry name" value="PCN-bd_Tpept"/>
</dbReference>
<keyword evidence="4" id="KW-0808">Transferase</keyword>
<dbReference type="Gene3D" id="3.40.710.10">
    <property type="entry name" value="DD-peptidase/beta-lactamase superfamily"/>
    <property type="match status" value="1"/>
</dbReference>
<keyword evidence="3" id="KW-0328">Glycosyltransferase</keyword>
<comment type="catalytic activity">
    <reaction evidence="11">
        <text>[GlcNAc-(1-&gt;4)-Mur2Ac(oyl-L-Ala-gamma-D-Glu-L-Lys-D-Ala-D-Ala)](n)-di-trans,octa-cis-undecaprenyl diphosphate + beta-D-GlcNAc-(1-&gt;4)-Mur2Ac(oyl-L-Ala-gamma-D-Glu-L-Lys-D-Ala-D-Ala)-di-trans,octa-cis-undecaprenyl diphosphate = [GlcNAc-(1-&gt;4)-Mur2Ac(oyl-L-Ala-gamma-D-Glu-L-Lys-D-Ala-D-Ala)](n+1)-di-trans,octa-cis-undecaprenyl diphosphate + di-trans,octa-cis-undecaprenyl diphosphate + H(+)</text>
        <dbReference type="Rhea" id="RHEA:23708"/>
        <dbReference type="Rhea" id="RHEA-COMP:9602"/>
        <dbReference type="Rhea" id="RHEA-COMP:9603"/>
        <dbReference type="ChEBI" id="CHEBI:15378"/>
        <dbReference type="ChEBI" id="CHEBI:58405"/>
        <dbReference type="ChEBI" id="CHEBI:60033"/>
        <dbReference type="ChEBI" id="CHEBI:78435"/>
        <dbReference type="EC" id="2.4.99.28"/>
    </reaction>
</comment>
<keyword evidence="13" id="KW-0812">Transmembrane</keyword>
<evidence type="ECO:0000259" key="15">
    <source>
        <dbReference type="Pfam" id="PF00912"/>
    </source>
</evidence>
<dbReference type="Pfam" id="PF00912">
    <property type="entry name" value="Transgly"/>
    <property type="match status" value="1"/>
</dbReference>
<gene>
    <name evidence="16" type="ORF">UFOPK2810_00243</name>
</gene>
<keyword evidence="2" id="KW-0645">Protease</keyword>
<keyword evidence="1" id="KW-0121">Carboxypeptidase</keyword>
<dbReference type="PANTHER" id="PTHR32282">
    <property type="entry name" value="BINDING PROTEIN TRANSPEPTIDASE, PUTATIVE-RELATED"/>
    <property type="match status" value="1"/>
</dbReference>
<evidence type="ECO:0000259" key="14">
    <source>
        <dbReference type="Pfam" id="PF00905"/>
    </source>
</evidence>
<accession>A0A6J6SXG1</accession>
<dbReference type="GO" id="GO:0030288">
    <property type="term" value="C:outer membrane-bounded periplasmic space"/>
    <property type="evidence" value="ECO:0007669"/>
    <property type="project" value="TreeGrafter"/>
</dbReference>
<evidence type="ECO:0000313" key="16">
    <source>
        <dbReference type="EMBL" id="CAB4739510.1"/>
    </source>
</evidence>
<keyword evidence="6" id="KW-0133">Cell shape</keyword>
<reference evidence="16" key="1">
    <citation type="submission" date="2020-05" db="EMBL/GenBank/DDBJ databases">
        <authorList>
            <person name="Chiriac C."/>
            <person name="Salcher M."/>
            <person name="Ghai R."/>
            <person name="Kavagutti S V."/>
        </authorList>
    </citation>
    <scope>NUCLEOTIDE SEQUENCE</scope>
</reference>
<evidence type="ECO:0000256" key="1">
    <source>
        <dbReference type="ARBA" id="ARBA00022645"/>
    </source>
</evidence>
<evidence type="ECO:0000256" key="4">
    <source>
        <dbReference type="ARBA" id="ARBA00022679"/>
    </source>
</evidence>
<dbReference type="InterPro" id="IPR023346">
    <property type="entry name" value="Lysozyme-like_dom_sf"/>
</dbReference>
<evidence type="ECO:0000256" key="10">
    <source>
        <dbReference type="ARBA" id="ARBA00044770"/>
    </source>
</evidence>
<dbReference type="FunFam" id="1.10.3810.10:FF:000001">
    <property type="entry name" value="Penicillin-binding protein 1A"/>
    <property type="match status" value="1"/>
</dbReference>
<keyword evidence="13" id="KW-1133">Transmembrane helix</keyword>
<dbReference type="EMBL" id="CAEZYZ010000025">
    <property type="protein sequence ID" value="CAB4739510.1"/>
    <property type="molecule type" value="Genomic_DNA"/>
</dbReference>
<proteinExistence type="predicted"/>
<evidence type="ECO:0000256" key="2">
    <source>
        <dbReference type="ARBA" id="ARBA00022670"/>
    </source>
</evidence>
<feature type="domain" description="Glycosyl transferase family 51" evidence="15">
    <location>
        <begin position="77"/>
        <end position="262"/>
    </location>
</feature>
<evidence type="ECO:0000256" key="12">
    <source>
        <dbReference type="SAM" id="MobiDB-lite"/>
    </source>
</evidence>
<feature type="domain" description="Penicillin-binding protein transpeptidase" evidence="14">
    <location>
        <begin position="365"/>
        <end position="626"/>
    </location>
</feature>
<dbReference type="InterPro" id="IPR036950">
    <property type="entry name" value="PBP_transglycosylase"/>
</dbReference>
<dbReference type="EC" id="2.4.99.28" evidence="10"/>
<dbReference type="GO" id="GO:0006508">
    <property type="term" value="P:proteolysis"/>
    <property type="evidence" value="ECO:0007669"/>
    <property type="project" value="UniProtKB-KW"/>
</dbReference>
<sequence>MRPAPRPRLGVGGIAVRLGALLVAAVVAGLIAGLMALPFVGGTGVTARNVVQNFERLPETMDTPPLPQRSQILASDGSVIATLFYQNRVEIPLQSVAPIMRQATVAIEDSRYLDHNGVDVRGTLRAVASNSRSGDVQQGGSTLTMQYVKNVLVNEATNAEELEAARGQSPVRKLREVRYALALERRYSKPEILERYLNIVYFGAGAYGVEAAAKRYFSKSASDLTLAEAATLAGIVQQPTAFDPIRNPERSAKRRDIVLARMAELGYITKGQAAQAALIPMQVLVKPTIVPNGCTTSYAPFFCDYVLQTIRTDPAFGDTPEAREAFLRRGGYTVRTTLSPNAQRGAFEAVTSAIPIDDESRRAAAITMMEPGTGNILAMTQNREWGTSGRGKTTYNYNTDRAHGGTIGMQAGSTFKVFTLAAALESGISPTEYISSPSPNTFENFTNCETGAPFGPITVRNSTGQGTFDMARATAYSINTYFMAIEERTGLCRPAEIAESMGVFLGSGGPLLRVPSFTLGSMEVTPLAMANAYATFAAHGLYCKPRSILEIRDRENRSLDVPDEDCTQVISQDVADGVTALLTGVIDGPITGRTGAAMSLADRPAAGKTGTTNESAAVWFAGFTPDIAAAAWVGDPRGGFAHPMKNLTINGKYYKQVFGSTLPGPIWQRSMTAALEGTDPTTFTLSNEWNLRPARGVTSMSSLVPGLEPVPNEDEFIFDNSVKPTASPTVAPPTGDTAPTVPDEAPAATTPE</sequence>
<dbReference type="InterPro" id="IPR001264">
    <property type="entry name" value="Glyco_trans_51"/>
</dbReference>
<evidence type="ECO:0000256" key="11">
    <source>
        <dbReference type="ARBA" id="ARBA00049902"/>
    </source>
</evidence>
<evidence type="ECO:0000256" key="3">
    <source>
        <dbReference type="ARBA" id="ARBA00022676"/>
    </source>
</evidence>
<dbReference type="SUPFAM" id="SSF53955">
    <property type="entry name" value="Lysozyme-like"/>
    <property type="match status" value="1"/>
</dbReference>
<dbReference type="GO" id="GO:0008658">
    <property type="term" value="F:penicillin binding"/>
    <property type="evidence" value="ECO:0007669"/>
    <property type="project" value="InterPro"/>
</dbReference>
<dbReference type="SUPFAM" id="SSF56601">
    <property type="entry name" value="beta-lactamase/transpeptidase-like"/>
    <property type="match status" value="1"/>
</dbReference>
<evidence type="ECO:0000256" key="8">
    <source>
        <dbReference type="ARBA" id="ARBA00023268"/>
    </source>
</evidence>
<keyword evidence="5" id="KW-0378">Hydrolase</keyword>
<dbReference type="GO" id="GO:0009252">
    <property type="term" value="P:peptidoglycan biosynthetic process"/>
    <property type="evidence" value="ECO:0007669"/>
    <property type="project" value="UniProtKB-KW"/>
</dbReference>
<protein>
    <recommendedName>
        <fullName evidence="10">peptidoglycan glycosyltransferase</fullName>
        <ecNumber evidence="10">2.4.99.28</ecNumber>
    </recommendedName>
</protein>
<evidence type="ECO:0000256" key="5">
    <source>
        <dbReference type="ARBA" id="ARBA00022801"/>
    </source>
</evidence>
<feature type="transmembrane region" description="Helical" evidence="13">
    <location>
        <begin position="20"/>
        <end position="40"/>
    </location>
</feature>
<dbReference type="InterPro" id="IPR012338">
    <property type="entry name" value="Beta-lactam/transpept-like"/>
</dbReference>
<dbReference type="GO" id="GO:0008955">
    <property type="term" value="F:peptidoglycan glycosyltransferase activity"/>
    <property type="evidence" value="ECO:0007669"/>
    <property type="project" value="UniProtKB-EC"/>
</dbReference>
<feature type="region of interest" description="Disordered" evidence="12">
    <location>
        <begin position="720"/>
        <end position="752"/>
    </location>
</feature>
<keyword evidence="9" id="KW-0961">Cell wall biogenesis/degradation</keyword>
<dbReference type="Gene3D" id="1.10.3810.10">
    <property type="entry name" value="Biosynthetic peptidoglycan transglycosylase-like"/>
    <property type="match status" value="1"/>
</dbReference>
<dbReference type="PANTHER" id="PTHR32282:SF33">
    <property type="entry name" value="PEPTIDOGLYCAN GLYCOSYLTRANSFERASE"/>
    <property type="match status" value="1"/>
</dbReference>
<keyword evidence="7" id="KW-0573">Peptidoglycan synthesis</keyword>
<evidence type="ECO:0000256" key="9">
    <source>
        <dbReference type="ARBA" id="ARBA00023316"/>
    </source>
</evidence>
<keyword evidence="13" id="KW-0472">Membrane</keyword>